<protein>
    <submittedName>
        <fullName evidence="1">Uncharacterized protein</fullName>
    </submittedName>
</protein>
<gene>
    <name evidence="1" type="ORF">JIN83_02165</name>
</gene>
<name>A0AAE2V7H0_9BACT</name>
<reference evidence="1" key="1">
    <citation type="submission" date="2021-01" db="EMBL/GenBank/DDBJ databases">
        <title>Modified the classification status of verrucomicrobia.</title>
        <authorList>
            <person name="Feng X."/>
        </authorList>
    </citation>
    <scope>NUCLEOTIDE SEQUENCE</scope>
    <source>
        <strain evidence="1">5K15</strain>
    </source>
</reference>
<dbReference type="Proteomes" id="UP000634206">
    <property type="component" value="Unassembled WGS sequence"/>
</dbReference>
<comment type="caution">
    <text evidence="1">The sequence shown here is derived from an EMBL/GenBank/DDBJ whole genome shotgun (WGS) entry which is preliminary data.</text>
</comment>
<dbReference type="EMBL" id="JAENIG010000001">
    <property type="protein sequence ID" value="MBK1853752.1"/>
    <property type="molecule type" value="Genomic_DNA"/>
</dbReference>
<dbReference type="RefSeq" id="WP_309488350.1">
    <property type="nucleotide sequence ID" value="NZ_JAENIG010000001.1"/>
</dbReference>
<keyword evidence="2" id="KW-1185">Reference proteome</keyword>
<proteinExistence type="predicted"/>
<accession>A0AAE2V7H0</accession>
<organism evidence="1 2">
    <name type="scientific">Oceaniferula flava</name>
    <dbReference type="NCBI Taxonomy" id="2800421"/>
    <lineage>
        <taxon>Bacteria</taxon>
        <taxon>Pseudomonadati</taxon>
        <taxon>Verrucomicrobiota</taxon>
        <taxon>Verrucomicrobiia</taxon>
        <taxon>Verrucomicrobiales</taxon>
        <taxon>Verrucomicrobiaceae</taxon>
        <taxon>Oceaniferula</taxon>
    </lineage>
</organism>
<evidence type="ECO:0000313" key="2">
    <source>
        <dbReference type="Proteomes" id="UP000634206"/>
    </source>
</evidence>
<dbReference type="AlphaFoldDB" id="A0AAE2V7H0"/>
<evidence type="ECO:0000313" key="1">
    <source>
        <dbReference type="EMBL" id="MBK1853752.1"/>
    </source>
</evidence>
<sequence length="485" mass="53937">MNPLTRIIALGLLAGTQTCPAAPDLLRFSNNDTLHGEFLSFGQSETLIWKNPEAAEPIHFSTTKLQRVVLNRGKAHKAIGQKSSVTLTNGDVIPGTIVTADEKTVTVKTDHLGGLELPREAIAKISPTPFGGKLVYYGPLNEEGWKTVPNYRYIDPAVEKEREKEKKADEEPPADWKLIGTSWYSGVSQNNYLCREDIMPDTCRVSFNLAWRGTLYTTIALHADFNPPMYNTRVTSQTEMAATIGHGYLLSLSSHSASLYACTFDKDGKPQNSRLEGSQASLGLSTESEANIELRLDRNKKNIMLFLNGAFKAKWSLGEEYAGTGSHLGFRNRYSGKSEIRVSDVVVSHWNGLKDSARSMQSEKRDIILLNNGIDRFSGQFESIRDGKVSFQGAYDNEMLIPMDEVGEIHLASTKVKPETELDPKAVNFYIYPYGRISGVPSQGEQGKTKLLTKLLGEINLDAHYINLIDFSNKNSLLDNWDDNF</sequence>